<evidence type="ECO:0000313" key="2">
    <source>
        <dbReference type="EMBL" id="CAA9577783.1"/>
    </source>
</evidence>
<sequence length="52" mass="5984">ARRVCAGRVRRRRSASAHWHRGRHRRAGRAPPPTPPRRFAGWSNPSPRPPRA</sequence>
<accession>A0A6J4VJ62</accession>
<name>A0A6J4VJ62_9BACT</name>
<reference evidence="2" key="1">
    <citation type="submission" date="2020-02" db="EMBL/GenBank/DDBJ databases">
        <authorList>
            <person name="Meier V. D."/>
        </authorList>
    </citation>
    <scope>NUCLEOTIDE SEQUENCE</scope>
    <source>
        <strain evidence="2">AVDCRST_MAG88</strain>
    </source>
</reference>
<proteinExistence type="predicted"/>
<feature type="region of interest" description="Disordered" evidence="1">
    <location>
        <begin position="1"/>
        <end position="52"/>
    </location>
</feature>
<dbReference type="AlphaFoldDB" id="A0A6J4VJ62"/>
<evidence type="ECO:0000256" key="1">
    <source>
        <dbReference type="SAM" id="MobiDB-lite"/>
    </source>
</evidence>
<gene>
    <name evidence="2" type="ORF">AVDCRST_MAG88-2988</name>
</gene>
<feature type="non-terminal residue" evidence="2">
    <location>
        <position position="52"/>
    </location>
</feature>
<dbReference type="EMBL" id="CADCWM010000721">
    <property type="protein sequence ID" value="CAA9577783.1"/>
    <property type="molecule type" value="Genomic_DNA"/>
</dbReference>
<feature type="non-terminal residue" evidence="2">
    <location>
        <position position="1"/>
    </location>
</feature>
<protein>
    <submittedName>
        <fullName evidence="2">Uncharacterized protein</fullName>
    </submittedName>
</protein>
<organism evidence="2">
    <name type="scientific">uncultured Thermomicrobiales bacterium</name>
    <dbReference type="NCBI Taxonomy" id="1645740"/>
    <lineage>
        <taxon>Bacteria</taxon>
        <taxon>Pseudomonadati</taxon>
        <taxon>Thermomicrobiota</taxon>
        <taxon>Thermomicrobia</taxon>
        <taxon>Thermomicrobiales</taxon>
        <taxon>environmental samples</taxon>
    </lineage>
</organism>
<feature type="compositionally biased region" description="Basic residues" evidence="1">
    <location>
        <begin position="1"/>
        <end position="28"/>
    </location>
</feature>